<keyword evidence="6" id="KW-0812">Transmembrane</keyword>
<proteinExistence type="inferred from homology"/>
<comment type="similarity">
    <text evidence="1">Belongs to the H-rev107 family.</text>
</comment>
<keyword evidence="4" id="KW-0443">Lipid metabolism</keyword>
<gene>
    <name evidence="8" type="ORF">PMAYCL1PPCAC_26400</name>
</gene>
<dbReference type="InterPro" id="IPR007053">
    <property type="entry name" value="LRAT_dom"/>
</dbReference>
<feature type="non-terminal residue" evidence="8">
    <location>
        <position position="242"/>
    </location>
</feature>
<evidence type="ECO:0000256" key="1">
    <source>
        <dbReference type="ARBA" id="ARBA00007824"/>
    </source>
</evidence>
<reference evidence="9" key="1">
    <citation type="submission" date="2022-10" db="EMBL/GenBank/DDBJ databases">
        <title>Genome assembly of Pristionchus species.</title>
        <authorList>
            <person name="Yoshida K."/>
            <person name="Sommer R.J."/>
        </authorList>
    </citation>
    <scope>NUCLEOTIDE SEQUENCE [LARGE SCALE GENOMIC DNA]</scope>
    <source>
        <strain evidence="9">RS5460</strain>
    </source>
</reference>
<evidence type="ECO:0000313" key="8">
    <source>
        <dbReference type="EMBL" id="GMR56205.1"/>
    </source>
</evidence>
<dbReference type="GO" id="GO:0005737">
    <property type="term" value="C:cytoplasm"/>
    <property type="evidence" value="ECO:0007669"/>
    <property type="project" value="TreeGrafter"/>
</dbReference>
<evidence type="ECO:0000256" key="2">
    <source>
        <dbReference type="ARBA" id="ARBA00022679"/>
    </source>
</evidence>
<keyword evidence="9" id="KW-1185">Reference proteome</keyword>
<name>A0AAN5I9L4_9BILA</name>
<keyword evidence="2" id="KW-0808">Transferase</keyword>
<feature type="transmembrane region" description="Helical" evidence="6">
    <location>
        <begin position="174"/>
        <end position="199"/>
    </location>
</feature>
<organism evidence="8 9">
    <name type="scientific">Pristionchus mayeri</name>
    <dbReference type="NCBI Taxonomy" id="1317129"/>
    <lineage>
        <taxon>Eukaryota</taxon>
        <taxon>Metazoa</taxon>
        <taxon>Ecdysozoa</taxon>
        <taxon>Nematoda</taxon>
        <taxon>Chromadorea</taxon>
        <taxon>Rhabditida</taxon>
        <taxon>Rhabditina</taxon>
        <taxon>Diplogasteromorpha</taxon>
        <taxon>Diplogasteroidea</taxon>
        <taxon>Neodiplogasteridae</taxon>
        <taxon>Pristionchus</taxon>
    </lineage>
</organism>
<dbReference type="InterPro" id="IPR051496">
    <property type="entry name" value="H-rev107_PLA/AT"/>
</dbReference>
<evidence type="ECO:0000256" key="5">
    <source>
        <dbReference type="SAM" id="MobiDB-lite"/>
    </source>
</evidence>
<feature type="domain" description="LRAT" evidence="7">
    <location>
        <begin position="71"/>
        <end position="177"/>
    </location>
</feature>
<keyword evidence="6" id="KW-0472">Membrane</keyword>
<dbReference type="Pfam" id="PF04970">
    <property type="entry name" value="LRAT"/>
    <property type="match status" value="1"/>
</dbReference>
<evidence type="ECO:0000313" key="9">
    <source>
        <dbReference type="Proteomes" id="UP001328107"/>
    </source>
</evidence>
<dbReference type="GO" id="GO:0070292">
    <property type="term" value="P:N-acylphosphatidylethanolamine metabolic process"/>
    <property type="evidence" value="ECO:0007669"/>
    <property type="project" value="TreeGrafter"/>
</dbReference>
<dbReference type="GO" id="GO:0008970">
    <property type="term" value="F:phospholipase A1 activity"/>
    <property type="evidence" value="ECO:0007669"/>
    <property type="project" value="TreeGrafter"/>
</dbReference>
<protein>
    <recommendedName>
        <fullName evidence="7">LRAT domain-containing protein</fullName>
    </recommendedName>
</protein>
<evidence type="ECO:0000259" key="7">
    <source>
        <dbReference type="PROSITE" id="PS51934"/>
    </source>
</evidence>
<comment type="caution">
    <text evidence="8">The sequence shown here is derived from an EMBL/GenBank/DDBJ whole genome shotgun (WGS) entry which is preliminary data.</text>
</comment>
<keyword evidence="3" id="KW-0378">Hydrolase</keyword>
<feature type="region of interest" description="Disordered" evidence="5">
    <location>
        <begin position="104"/>
        <end position="128"/>
    </location>
</feature>
<dbReference type="AlphaFoldDB" id="A0AAN5I9L4"/>
<feature type="transmembrane region" description="Helical" evidence="6">
    <location>
        <begin position="211"/>
        <end position="232"/>
    </location>
</feature>
<dbReference type="Gene3D" id="3.90.1720.10">
    <property type="entry name" value="endopeptidase domain like (from Nostoc punctiforme)"/>
    <property type="match status" value="1"/>
</dbReference>
<dbReference type="Proteomes" id="UP001328107">
    <property type="component" value="Unassembled WGS sequence"/>
</dbReference>
<dbReference type="PROSITE" id="PS51934">
    <property type="entry name" value="LRAT"/>
    <property type="match status" value="1"/>
</dbReference>
<dbReference type="EMBL" id="BTRK01000005">
    <property type="protein sequence ID" value="GMR56205.1"/>
    <property type="molecule type" value="Genomic_DNA"/>
</dbReference>
<evidence type="ECO:0000256" key="6">
    <source>
        <dbReference type="SAM" id="Phobius"/>
    </source>
</evidence>
<dbReference type="GO" id="GO:0004623">
    <property type="term" value="F:phospholipase A2 activity"/>
    <property type="evidence" value="ECO:0007669"/>
    <property type="project" value="TreeGrafter"/>
</dbReference>
<keyword evidence="6" id="KW-1133">Transmembrane helix</keyword>
<dbReference type="PANTHER" id="PTHR13943:SF77">
    <property type="entry name" value="LRAT DOMAIN-CONTAINING PROTEIN"/>
    <property type="match status" value="1"/>
</dbReference>
<accession>A0AAN5I9L4</accession>
<evidence type="ECO:0000256" key="3">
    <source>
        <dbReference type="ARBA" id="ARBA00022801"/>
    </source>
</evidence>
<dbReference type="PANTHER" id="PTHR13943">
    <property type="entry name" value="HRAS-LIKE SUPPRESSOR - RELATED"/>
    <property type="match status" value="1"/>
</dbReference>
<sequence>MYTNWDCELTMDIVEGRLPNKERRGYLSILMNRLRRISGKSVQSEYMEWNNLAEILQPGDLIEFGRGMNSAGVLSRGTYQHWAIFEGLREGVPYVIHLTTSTTNGKGEVKSDPLENASKGRLGRKNNGKDRTWRPLQVNQILEQARKMLETVNYHVLDNNCEHFVHSCRYGEKFSMQVCVANFVCLCIIVLPVPFLFFLTPRADNISISYAVFFVAAPLSMIGLIVNLQYWFTTNRKVSPLN</sequence>
<evidence type="ECO:0000256" key="4">
    <source>
        <dbReference type="ARBA" id="ARBA00023098"/>
    </source>
</evidence>
<dbReference type="GO" id="GO:0016410">
    <property type="term" value="F:N-acyltransferase activity"/>
    <property type="evidence" value="ECO:0007669"/>
    <property type="project" value="TreeGrafter"/>
</dbReference>